<evidence type="ECO:0000313" key="3">
    <source>
        <dbReference type="Proteomes" id="UP000256488"/>
    </source>
</evidence>
<sequence>MLKKKKIHLTNILLAIIGVSIAFLPFILKNVQEERLLNHIFVSDFQTEEKQVNDNQTTSIEEKLKLIVNHYDGNENIAIIEKSNDETKRAEYLSKGINEIKELQNKGLFPQIDMQPEFTIINSNIKTFLNTQHPQHTVTIWEAFFSTNGVEINISMDTQTNKIYEYRVSPNNNKPLSITDHDQTTTKLANYFNVKVSEKKLIDKRTEKIYTLADEDVFISFFSDRYFASFYLIPAIEAEKRPS</sequence>
<dbReference type="Proteomes" id="UP000256488">
    <property type="component" value="Unassembled WGS sequence"/>
</dbReference>
<keyword evidence="1" id="KW-0812">Transmembrane</keyword>
<accession>A0A3E0WUV2</accession>
<keyword evidence="1" id="KW-0472">Membrane</keyword>
<keyword evidence="1" id="KW-1133">Transmembrane helix</keyword>
<dbReference type="AlphaFoldDB" id="A0A3E0WUV2"/>
<comment type="caution">
    <text evidence="2">The sequence shown here is derived from an EMBL/GenBank/DDBJ whole genome shotgun (WGS) entry which is preliminary data.</text>
</comment>
<protein>
    <submittedName>
        <fullName evidence="2">Uncharacterized protein</fullName>
    </submittedName>
</protein>
<organism evidence="2 3">
    <name type="scientific">Virgibacillus dokdonensis</name>
    <dbReference type="NCBI Taxonomy" id="302167"/>
    <lineage>
        <taxon>Bacteria</taxon>
        <taxon>Bacillati</taxon>
        <taxon>Bacillota</taxon>
        <taxon>Bacilli</taxon>
        <taxon>Bacillales</taxon>
        <taxon>Bacillaceae</taxon>
        <taxon>Virgibacillus</taxon>
    </lineage>
</organism>
<gene>
    <name evidence="2" type="ORF">CAI16_06810</name>
</gene>
<reference evidence="2 3" key="1">
    <citation type="submission" date="2017-05" db="EMBL/GenBank/DDBJ databases">
        <title>Virgibacillus sp. AK90 isolated from a saltern of Kakinada, India.</title>
        <authorList>
            <person name="Gupta V."/>
            <person name="Sidhu C."/>
            <person name="Korpole S."/>
            <person name="Pinnaka A.K."/>
        </authorList>
    </citation>
    <scope>NUCLEOTIDE SEQUENCE [LARGE SCALE GENOMIC DNA]</scope>
    <source>
        <strain evidence="2 3">AK90</strain>
    </source>
</reference>
<dbReference type="RefSeq" id="WP_116277786.1">
    <property type="nucleotide sequence ID" value="NZ_NFZX01000009.1"/>
</dbReference>
<evidence type="ECO:0000256" key="1">
    <source>
        <dbReference type="SAM" id="Phobius"/>
    </source>
</evidence>
<dbReference type="EMBL" id="NFZX01000009">
    <property type="protein sequence ID" value="RFA35931.1"/>
    <property type="molecule type" value="Genomic_DNA"/>
</dbReference>
<name>A0A3E0WUV2_9BACI</name>
<proteinExistence type="predicted"/>
<feature type="transmembrane region" description="Helical" evidence="1">
    <location>
        <begin position="7"/>
        <end position="28"/>
    </location>
</feature>
<evidence type="ECO:0000313" key="2">
    <source>
        <dbReference type="EMBL" id="RFA35931.1"/>
    </source>
</evidence>